<dbReference type="PANTHER" id="PTHR43046">
    <property type="entry name" value="GDP-MANNOSE MANNOSYL HYDROLASE"/>
    <property type="match status" value="1"/>
</dbReference>
<reference evidence="6" key="1">
    <citation type="submission" date="2016-06" db="EMBL/GenBank/DDBJ databases">
        <authorList>
            <person name="Varghese N."/>
            <person name="Submissions Spin"/>
        </authorList>
    </citation>
    <scope>NUCLEOTIDE SEQUENCE [LARGE SCALE GENOMIC DNA]</scope>
    <source>
        <strain evidence="6">DSM 44830</strain>
    </source>
</reference>
<evidence type="ECO:0000313" key="5">
    <source>
        <dbReference type="EMBL" id="SCF41913.1"/>
    </source>
</evidence>
<feature type="domain" description="Nudix hydrolase" evidence="4">
    <location>
        <begin position="3"/>
        <end position="144"/>
    </location>
</feature>
<dbReference type="AlphaFoldDB" id="A0A1C5A9J3"/>
<evidence type="ECO:0000256" key="2">
    <source>
        <dbReference type="ARBA" id="ARBA00022801"/>
    </source>
</evidence>
<dbReference type="GO" id="GO:0016787">
    <property type="term" value="F:hydrolase activity"/>
    <property type="evidence" value="ECO:0007669"/>
    <property type="project" value="UniProtKB-KW"/>
</dbReference>
<dbReference type="EMBL" id="FMCX01000008">
    <property type="protein sequence ID" value="SCF41913.1"/>
    <property type="molecule type" value="Genomic_DNA"/>
</dbReference>
<evidence type="ECO:0000259" key="4">
    <source>
        <dbReference type="PROSITE" id="PS51462"/>
    </source>
</evidence>
<accession>A0A1C5A9J3</accession>
<dbReference type="InterPro" id="IPR015797">
    <property type="entry name" value="NUDIX_hydrolase-like_dom_sf"/>
</dbReference>
<dbReference type="STRING" id="262898.GA0070564_108170"/>
<evidence type="ECO:0000256" key="1">
    <source>
        <dbReference type="ARBA" id="ARBA00001946"/>
    </source>
</evidence>
<keyword evidence="6" id="KW-1185">Reference proteome</keyword>
<dbReference type="PROSITE" id="PS51462">
    <property type="entry name" value="NUDIX"/>
    <property type="match status" value="1"/>
</dbReference>
<dbReference type="RefSeq" id="WP_091613360.1">
    <property type="nucleotide sequence ID" value="NZ_FMCX01000008.1"/>
</dbReference>
<feature type="compositionally biased region" description="Polar residues" evidence="3">
    <location>
        <begin position="175"/>
        <end position="186"/>
    </location>
</feature>
<organism evidence="5 6">
    <name type="scientific">Micromonospora mirobrigensis</name>
    <dbReference type="NCBI Taxonomy" id="262898"/>
    <lineage>
        <taxon>Bacteria</taxon>
        <taxon>Bacillati</taxon>
        <taxon>Actinomycetota</taxon>
        <taxon>Actinomycetes</taxon>
        <taxon>Micromonosporales</taxon>
        <taxon>Micromonosporaceae</taxon>
        <taxon>Micromonospora</taxon>
    </lineage>
</organism>
<feature type="region of interest" description="Disordered" evidence="3">
    <location>
        <begin position="149"/>
        <end position="186"/>
    </location>
</feature>
<dbReference type="InterPro" id="IPR000086">
    <property type="entry name" value="NUDIX_hydrolase_dom"/>
</dbReference>
<proteinExistence type="predicted"/>
<dbReference type="SUPFAM" id="SSF55811">
    <property type="entry name" value="Nudix"/>
    <property type="match status" value="1"/>
</dbReference>
<dbReference type="PANTHER" id="PTHR43046:SF16">
    <property type="entry name" value="ADP-RIBOSE PYROPHOSPHATASE YJHB-RELATED"/>
    <property type="match status" value="1"/>
</dbReference>
<dbReference type="Proteomes" id="UP000199504">
    <property type="component" value="Unassembled WGS sequence"/>
</dbReference>
<protein>
    <submittedName>
        <fullName evidence="5">ADP-ribose pyrophosphatase YjhB, NUDIX family</fullName>
    </submittedName>
</protein>
<evidence type="ECO:0000313" key="6">
    <source>
        <dbReference type="Proteomes" id="UP000199504"/>
    </source>
</evidence>
<name>A0A1C5A9J3_9ACTN</name>
<comment type="cofactor">
    <cofactor evidence="1">
        <name>Mg(2+)</name>
        <dbReference type="ChEBI" id="CHEBI:18420"/>
    </cofactor>
</comment>
<sequence>MSGLTWAVAAVVLDGTGRVLLCRQGHGERRWALPGGRLRSPRCPAAAVTEAVLRETGHRVEPVDLVGLYHLSEGPCGCGDGVRPAPAGSPPDVVVHVFRAGSVAAGGTERGAADGCVLGWHHPDALPARLTPVTRAAVTDALAGRAGVLRDLRPDRPATGAPLDEAPITLPGQPGSVSPTPHTLST</sequence>
<dbReference type="Gene3D" id="3.90.79.10">
    <property type="entry name" value="Nucleoside Triphosphate Pyrophosphohydrolase"/>
    <property type="match status" value="1"/>
</dbReference>
<dbReference type="OrthoDB" id="4247482at2"/>
<evidence type="ECO:0000256" key="3">
    <source>
        <dbReference type="SAM" id="MobiDB-lite"/>
    </source>
</evidence>
<dbReference type="Pfam" id="PF00293">
    <property type="entry name" value="NUDIX"/>
    <property type="match status" value="1"/>
</dbReference>
<keyword evidence="2" id="KW-0378">Hydrolase</keyword>
<gene>
    <name evidence="5" type="ORF">GA0070564_108170</name>
</gene>